<feature type="region of interest" description="Disordered" evidence="3">
    <location>
        <begin position="926"/>
        <end position="970"/>
    </location>
</feature>
<dbReference type="InterPro" id="IPR038987">
    <property type="entry name" value="MoeA-like"/>
</dbReference>
<feature type="compositionally biased region" description="Polar residues" evidence="3">
    <location>
        <begin position="247"/>
        <end position="275"/>
    </location>
</feature>
<dbReference type="KEGG" id="bbes:BESB_010970"/>
<feature type="region of interest" description="Disordered" evidence="3">
    <location>
        <begin position="1"/>
        <end position="68"/>
    </location>
</feature>
<dbReference type="EC" id="2.7.7.75" evidence="2"/>
<evidence type="ECO:0000259" key="4">
    <source>
        <dbReference type="SMART" id="SM00852"/>
    </source>
</evidence>
<dbReference type="RefSeq" id="XP_029222764.1">
    <property type="nucleotide sequence ID" value="XM_029359851.1"/>
</dbReference>
<proteinExistence type="inferred from homology"/>
<dbReference type="GO" id="GO:0061598">
    <property type="term" value="F:molybdopterin adenylyltransferase activity"/>
    <property type="evidence" value="ECO:0007669"/>
    <property type="project" value="UniProtKB-EC"/>
</dbReference>
<feature type="region of interest" description="Disordered" evidence="3">
    <location>
        <begin position="113"/>
        <end position="156"/>
    </location>
</feature>
<dbReference type="VEuPathDB" id="ToxoDB:BESB_010970"/>
<feature type="region of interest" description="Disordered" evidence="3">
    <location>
        <begin position="1014"/>
        <end position="1033"/>
    </location>
</feature>
<evidence type="ECO:0000256" key="2">
    <source>
        <dbReference type="ARBA" id="ARBA00012509"/>
    </source>
</evidence>
<feature type="region of interest" description="Disordered" evidence="3">
    <location>
        <begin position="238"/>
        <end position="320"/>
    </location>
</feature>
<dbReference type="STRING" id="94643.A0A2A9ML59"/>
<dbReference type="InterPro" id="IPR036425">
    <property type="entry name" value="MoaB/Mog-like_dom_sf"/>
</dbReference>
<feature type="domain" description="MoaB/Mog" evidence="4">
    <location>
        <begin position="419"/>
        <end position="714"/>
    </location>
</feature>
<feature type="compositionally biased region" description="Basic and acidic residues" evidence="3">
    <location>
        <begin position="279"/>
        <end position="296"/>
    </location>
</feature>
<feature type="compositionally biased region" description="Low complexity" evidence="3">
    <location>
        <begin position="35"/>
        <end position="51"/>
    </location>
</feature>
<dbReference type="InterPro" id="IPR001453">
    <property type="entry name" value="MoaB/Mog_dom"/>
</dbReference>
<reference evidence="5 6" key="1">
    <citation type="submission" date="2017-09" db="EMBL/GenBank/DDBJ databases">
        <title>Genome sequencing of Besnoitia besnoiti strain Bb-Ger1.</title>
        <authorList>
            <person name="Schares G."/>
            <person name="Venepally P."/>
            <person name="Lorenzi H.A."/>
        </authorList>
    </citation>
    <scope>NUCLEOTIDE SEQUENCE [LARGE SCALE GENOMIC DNA]</scope>
    <source>
        <strain evidence="5 6">Bb-Ger1</strain>
    </source>
</reference>
<dbReference type="GO" id="GO:0061599">
    <property type="term" value="F:molybdopterin molybdotransferase activity"/>
    <property type="evidence" value="ECO:0007669"/>
    <property type="project" value="TreeGrafter"/>
</dbReference>
<evidence type="ECO:0000256" key="3">
    <source>
        <dbReference type="SAM" id="MobiDB-lite"/>
    </source>
</evidence>
<dbReference type="InterPro" id="IPR036135">
    <property type="entry name" value="MoeA_linker/N_sf"/>
</dbReference>
<feature type="compositionally biased region" description="Basic and acidic residues" evidence="3">
    <location>
        <begin position="1059"/>
        <end position="1071"/>
    </location>
</feature>
<dbReference type="InterPro" id="IPR005110">
    <property type="entry name" value="MoeA_linker/N"/>
</dbReference>
<accession>A0A2A9ML59</accession>
<feature type="compositionally biased region" description="Basic and acidic residues" evidence="3">
    <location>
        <begin position="937"/>
        <end position="950"/>
    </location>
</feature>
<dbReference type="OrthoDB" id="4349954at2759"/>
<dbReference type="EMBL" id="NWUJ01000001">
    <property type="protein sequence ID" value="PFH38755.1"/>
    <property type="molecule type" value="Genomic_DNA"/>
</dbReference>
<feature type="region of interest" description="Disordered" evidence="3">
    <location>
        <begin position="433"/>
        <end position="460"/>
    </location>
</feature>
<evidence type="ECO:0000256" key="1">
    <source>
        <dbReference type="ARBA" id="ARBA00008339"/>
    </source>
</evidence>
<organism evidence="5 6">
    <name type="scientific">Besnoitia besnoiti</name>
    <name type="common">Apicomplexan protozoan</name>
    <dbReference type="NCBI Taxonomy" id="94643"/>
    <lineage>
        <taxon>Eukaryota</taxon>
        <taxon>Sar</taxon>
        <taxon>Alveolata</taxon>
        <taxon>Apicomplexa</taxon>
        <taxon>Conoidasida</taxon>
        <taxon>Coccidia</taxon>
        <taxon>Eucoccidiorida</taxon>
        <taxon>Eimeriorina</taxon>
        <taxon>Sarcocystidae</taxon>
        <taxon>Besnoitia</taxon>
    </lineage>
</organism>
<dbReference type="Gene3D" id="2.170.190.11">
    <property type="entry name" value="Molybdopterin biosynthesis moea protein, domain 3"/>
    <property type="match status" value="1"/>
</dbReference>
<sequence>MTQRRRRKGAAPRGEVPGSSAPQTQKGSTPGGPPSKGAGSRSAAPPEAPARVHQEVPSGHQEAPMRTTGQLIREESRFRMVELQEAQHLVDCEVRRLIHAELSRFNRLRGKAKIPGGRQRVSSEDLAPREDEGPGQRHREDADDSATRRGCVMSPPPLTNVVKPPFLDRRVASSVLAPRPFPAFRASVVDGYAVRLPLEAGASRLSSDIFCAPQNTGPESPERSRLALRIVGKVRAGSGLSAVSDGPPTNSRQHPHSQRSAVEGNSESNNVTTRLRNGCSDRLHGQSKLGDADTKQQHGAVSPQKERESSSARDSSLPVTPHASSACVYVTTGAPVPSQFQAVIPVEDCVVDKENALCMPDASACAALRPGTNIRAVGSDVAAGTPLLERGQLVGPAEEGLLSSFNIRQLEVLRRLNVHTLAIGDELISSGAGQGLTPRSARDEGRRPSSAPSGKRGVDGLSSLSASSSLASLAAEVFDSNSPTLAALIARRCPSVGVRAQHLLPDSTSAVRRLLLRLAAGAPDATPVGVAANAGDREDEESATPPCCPCVWCSATRSTDGEASERDADDGAADVLVTTGGVSMGDSDCVKLALLQLHEETQNMREKRPTGSQDRTARDDKESRCALKCESGCCAFRVETDIHFGRLNLKPGKPAIVASLRAHRCPRNEHHGSAGGATTNTSSPYRTLLVFGLPGNPCSSWVLFHLLVGPALQFFSSFSPSLSLSGSLPPQMPVTLAAAVCPDVSRPEFQRALVYVDFASGQRGFHDDALDEQLASPDLPFAPVPSAPTYPEAALSTAQQRLLSPSTYLHAFPTGPQQSSRLLSCCANANALLLVPPQQKSGRGRYEAGEALWGWLLDSPFPTPPKILLNLVKLQGKHQSFTNSAERGASLQFQGAGCRCGGHQSRDVSAHRPVGLVDMNAKRTEILTPSSAGAEGSRVEPAAKEEDRSKSTSVNTLRPVGSVSTASSQRAYAEARQGTRRHARGQRAGCEAHQVALTFSPSAVDAAVAPSTQCGHESSEDQMRHAPGAAHKGSKFSEVVAGSDLLSSPSSLATAPRTTTEHASHRHAAEHSKDRVSCSLGIVVVSDRCFRGEMRDACAEAALSTLRSASPLESCLPPLDDAIVTSEATLAKGALTFHGNRVTVLVVPDEVRRVQDAVMSLVCECSWAGDQARRHSAYGDADLCSHPDSSRSFRPGLVFVCGGTGLSSRDVTPQSLLPLFSVRCSGLEHLLLQASLAYTPLAALGRPCSGIITCRSQTRAGESRGSSCVSIAESERHHVHDVHRGDDRCTADESGRERSTSVPVAGCGGRALVFALPGSPKAVRECIQALIPVLSHALDVLASGV</sequence>
<feature type="compositionally biased region" description="Polar residues" evidence="3">
    <location>
        <begin position="951"/>
        <end position="970"/>
    </location>
</feature>
<keyword evidence="6" id="KW-1185">Reference proteome</keyword>
<dbReference type="InterPro" id="IPR036688">
    <property type="entry name" value="MoeA_C_domain_IV_sf"/>
</dbReference>
<feature type="compositionally biased region" description="Basic residues" evidence="3">
    <location>
        <begin position="1"/>
        <end position="10"/>
    </location>
</feature>
<feature type="region of interest" description="Disordered" evidence="3">
    <location>
        <begin position="1047"/>
        <end position="1071"/>
    </location>
</feature>
<dbReference type="SMART" id="SM00852">
    <property type="entry name" value="MoCF_biosynth"/>
    <property type="match status" value="2"/>
</dbReference>
<comment type="similarity">
    <text evidence="1">In the C-terminal section; belongs to the MoeA family.</text>
</comment>
<dbReference type="Gene3D" id="3.40.980.10">
    <property type="entry name" value="MoaB/Mog-like domain"/>
    <property type="match status" value="2"/>
</dbReference>
<gene>
    <name evidence="5" type="ORF">BESB_010970</name>
</gene>
<dbReference type="Pfam" id="PF03453">
    <property type="entry name" value="MoeA_N"/>
    <property type="match status" value="1"/>
</dbReference>
<dbReference type="GO" id="GO:0005829">
    <property type="term" value="C:cytosol"/>
    <property type="evidence" value="ECO:0007669"/>
    <property type="project" value="TreeGrafter"/>
</dbReference>
<feature type="domain" description="MoaB/Mog" evidence="4">
    <location>
        <begin position="1081"/>
        <end position="1337"/>
    </location>
</feature>
<dbReference type="Pfam" id="PF00994">
    <property type="entry name" value="MoCF_biosynth"/>
    <property type="match status" value="2"/>
</dbReference>
<name>A0A2A9ML59_BESBE</name>
<dbReference type="SUPFAM" id="SSF63882">
    <property type="entry name" value="MoeA N-terminal region -like"/>
    <property type="match status" value="2"/>
</dbReference>
<evidence type="ECO:0000313" key="6">
    <source>
        <dbReference type="Proteomes" id="UP000224006"/>
    </source>
</evidence>
<evidence type="ECO:0000313" key="5">
    <source>
        <dbReference type="EMBL" id="PFH38755.1"/>
    </source>
</evidence>
<comment type="caution">
    <text evidence="5">The sequence shown here is derived from an EMBL/GenBank/DDBJ whole genome shotgun (WGS) entry which is preliminary data.</text>
</comment>
<dbReference type="GeneID" id="40306159"/>
<protein>
    <recommendedName>
        <fullName evidence="2">molybdopterin adenylyltransferase</fullName>
        <ecNumber evidence="2">2.7.7.75</ecNumber>
    </recommendedName>
</protein>
<dbReference type="GO" id="GO:0006777">
    <property type="term" value="P:Mo-molybdopterin cofactor biosynthetic process"/>
    <property type="evidence" value="ECO:0007669"/>
    <property type="project" value="TreeGrafter"/>
</dbReference>
<dbReference type="Proteomes" id="UP000224006">
    <property type="component" value="Chromosome I"/>
</dbReference>
<dbReference type="PANTHER" id="PTHR10192:SF5">
    <property type="entry name" value="GEPHYRIN"/>
    <property type="match status" value="1"/>
</dbReference>
<feature type="compositionally biased region" description="Low complexity" evidence="3">
    <location>
        <begin position="1047"/>
        <end position="1058"/>
    </location>
</feature>
<dbReference type="Gene3D" id="2.40.340.10">
    <property type="entry name" value="MoeA, C-terminal, domain IV"/>
    <property type="match status" value="1"/>
</dbReference>
<dbReference type="SUPFAM" id="SSF53218">
    <property type="entry name" value="Molybdenum cofactor biosynthesis proteins"/>
    <property type="match status" value="2"/>
</dbReference>
<dbReference type="PANTHER" id="PTHR10192">
    <property type="entry name" value="MOLYBDOPTERIN BIOSYNTHESIS PROTEIN"/>
    <property type="match status" value="1"/>
</dbReference>
<feature type="compositionally biased region" description="Basic and acidic residues" evidence="3">
    <location>
        <begin position="121"/>
        <end position="147"/>
    </location>
</feature>